<keyword evidence="2" id="KW-1185">Reference proteome</keyword>
<dbReference type="AlphaFoldDB" id="A0A1H0H3X5"/>
<dbReference type="SUPFAM" id="SSF82185">
    <property type="entry name" value="Histone H3 K4-specific methyltransferase SET7/9 N-terminal domain"/>
    <property type="match status" value="1"/>
</dbReference>
<dbReference type="STRING" id="641025.SAMN05421507_1011501"/>
<accession>A0A1H0H3X5</accession>
<reference evidence="2" key="1">
    <citation type="submission" date="2016-10" db="EMBL/GenBank/DDBJ databases">
        <authorList>
            <person name="Varghese N."/>
            <person name="Submissions S."/>
        </authorList>
    </citation>
    <scope>NUCLEOTIDE SEQUENCE [LARGE SCALE GENOMIC DNA]</scope>
    <source>
        <strain evidence="2">CGMCC 4.6609</strain>
    </source>
</reference>
<name>A0A1H0H3X5_9PSEU</name>
<dbReference type="Gene3D" id="3.90.930.1">
    <property type="match status" value="1"/>
</dbReference>
<gene>
    <name evidence="1" type="ORF">SAMN05421507_1011501</name>
</gene>
<organism evidence="1 2">
    <name type="scientific">Lentzea jiangxiensis</name>
    <dbReference type="NCBI Taxonomy" id="641025"/>
    <lineage>
        <taxon>Bacteria</taxon>
        <taxon>Bacillati</taxon>
        <taxon>Actinomycetota</taxon>
        <taxon>Actinomycetes</taxon>
        <taxon>Pseudonocardiales</taxon>
        <taxon>Pseudonocardiaceae</taxon>
        <taxon>Lentzea</taxon>
    </lineage>
</organism>
<evidence type="ECO:0008006" key="3">
    <source>
        <dbReference type="Google" id="ProtNLM"/>
    </source>
</evidence>
<dbReference type="EMBL" id="FNIX01000001">
    <property type="protein sequence ID" value="SDO13805.1"/>
    <property type="molecule type" value="Genomic_DNA"/>
</dbReference>
<protein>
    <recommendedName>
        <fullName evidence="3">MORN repeat variant</fullName>
    </recommendedName>
</protein>
<evidence type="ECO:0000313" key="2">
    <source>
        <dbReference type="Proteomes" id="UP000199691"/>
    </source>
</evidence>
<evidence type="ECO:0000313" key="1">
    <source>
        <dbReference type="EMBL" id="SDO13805.1"/>
    </source>
</evidence>
<proteinExistence type="predicted"/>
<sequence>MRVNIEDTDEDYNGILHEGVPYTGEVVEIGREGNLISSYHYYSGVADGPYSEWYGKDRPYKQGTIKFGLLIGVNRQWHPNGQLAMEAEYDDMGRQLYRREWDENGVLTHEHVA</sequence>
<dbReference type="Proteomes" id="UP000199691">
    <property type="component" value="Unassembled WGS sequence"/>
</dbReference>